<dbReference type="RefSeq" id="XP_014472839.1">
    <property type="nucleotide sequence ID" value="XM_014617353.1"/>
</dbReference>
<gene>
    <name evidence="14 15 16" type="primary">LOC106743481</name>
</gene>
<dbReference type="UniPathway" id="UPA00143"/>
<feature type="compositionally biased region" description="Basic and acidic residues" evidence="11">
    <location>
        <begin position="1244"/>
        <end position="1265"/>
    </location>
</feature>
<sequence>MASSSSPSAEVLMYKGKRGAASYIHGECSNPGLDGGGTQLLNELLDILLNPSKPIDEWETIDWCKWLMAGGSTPDEFASTVRIYDNATTCGLVWTPNFVAYRCRTCGISPCMSLCTECFKKGNHYRHDFNMFLSQAGGACDCGDTSVMKETGFCDKHGPKAAVNKSAAPSDLMCVAEAMMPRIILRLIQHLRENCKMGVPDYRGAIHEADSYLGMLLDLNNMGALMRHVMTSALTNPQKYRGLMDPSVLTGQSEYDSYCQDSNRIYQHAVKSLPNPEPPDEYKECVSLQEHLEHTTFLEELMFWTVAYEFPQKLVCLLLNMLPDPDYKEALTRAFVLHYSRISMMLERSTDPDTLSNRVVHVSVQLFSNESLALRMVDQLKLLHVMVISLKYMMSKILIQNTLHDQDKNFHYVVDCGRQVMKEHCYWPLVSDLNNVLSHKPVAVRFMSDNTLLEMWFDFLSMFQGMNVNQRELSQHVEFEPNTYYAAFSAELEASAYPMWALVSHLRGPESSTLSRRVLSFCLTALQDWLDAVNYTQPNVSDSLQVSFHLPLHRYFAVFMCQAIRQQGASLHDLLPPKDVLHLLMMHPLRVQVAFYEILNGLWVRNGLQIKGQAMTYIQCNFCNSMVDADLYLLQICATKLLADVFLKTIIEKFHVREWMSLCLYHAPQNEYLEGEHDTPMLESCLTFLATLINVRTNLGLSDAEMSCLEMVTLLCMGDKTHSQLMELMPERCGTTQNRDFESVLADVAQYRAPNLEASGNMQQGMYGPKPHVWDELFDPLHVLLRAVHRRDFQISMDRFTEYVKQSGKLKSGATPWPPFRHPAPVSPDYDDPRIVLRTRVFHAMALIILYKAVNGHNISEHVMALAVYLLEMAVITAEAPDKSVNPLCQYTGGSSRVIKDMDLAGWYESDSLSENLRMIIPRVNLVQESEPNSSDSEFEWEIQGEMSEVATSLMLNDTVEDGAEEGSLELLGLPSVGSMRDDNGLSSVSATSLPALPATSATSLPALPSTASAASLPALPSTATSLPALPSTNEYGVAIVPEDAIVAIPPGEDELLPLQRALPPSGENSMVLAIESPPSPNNPVGGQPALPPAPQRPAVMAGNEIVAQSAYSPRPSYRTIEIVPSTSSSHKHFKRREPQIGPVQPQTVKVGESIISLLLKLHSQLSGVPDSYNPELSATSDGNEAGSSSAAASSTSSESRIGDGPFFISQLLGKISCLDPMCKQSILETRDRLWPRMQECEGDEQREREHREREERRRRAKERQQKLMAEFANKQKQFMEKAMKSDEAGASAMDWEQEENTTKLTSKKEYDCVICNQTTPSSEDKPMGLVVLVQATSIIGHQRQESDRLVLPTSDEDPPIPKGESRGAYFDRRMGEMSRHFDTVSEYYSWLVSVNLGYEGGVHVQTCGHHLHLDCLKSYLQSLRSQQRQQSLAVDRGEYFCPLCRQLANSVLPLSPQLGECAAVVRSRHASTITILAELNNFLKEIPRNPVCSISSNLAVAMGKAMEDMTSCTYLKYKQKNCTPSHQSLFLFVTSIARTNFEIELVQRGGSLCAPPPSTIPLTPKRDCIVALLHVLAMHARVLTTWPVHHTWQQLSGMPPEPVPSLALTPHEKEVPILMRDPTALLIQFILLLPLHLDQTYFSAVVKVIYNLLYYQVILQISCKFTQAERNTIVKRSRCGSATSSEAILAKIIECFEDSDLYTDEDSELYSDDSEISSDDACKPSTSSTVSYARVKTHCVEQQIQSLCLPFLRVASLLRYHLYEQPLPLIRTPQSEFVRLVYYLELVTEGMDWDSFNSTVALNWQDNEASVSVPQLWCDQLLAYLRKFGKLDPAVRNLVAEQHVSWKMPKLLNLPREYEKIFTYYHERHCGKCHSIPQEISICLLCGTIVCLKQNCCKQMNVYEAIQHSIDCGGGTGIYLVVTSTYIIVIRGRRACLWGSLYLDDFEEEDRDLKRGKPLYLSQDRYQLLEQQWLAHRFDHTKKTWVWHRDAL</sequence>
<evidence type="ECO:0000313" key="15">
    <source>
        <dbReference type="RefSeq" id="XP_014472839.1"/>
    </source>
</evidence>
<evidence type="ECO:0000313" key="13">
    <source>
        <dbReference type="Proteomes" id="UP000515204"/>
    </source>
</evidence>
<dbReference type="InterPro" id="IPR039164">
    <property type="entry name" value="UBR1-like"/>
</dbReference>
<accession>A0A6P3X3J0</accession>
<dbReference type="FunFam" id="2.10.110.30:FF:000002">
    <property type="entry name" value="Putative e3 ubiquitin-protein ligase ubr3"/>
    <property type="match status" value="1"/>
</dbReference>
<comment type="catalytic activity">
    <reaction evidence="1 10">
        <text>S-ubiquitinyl-[E2 ubiquitin-conjugating enzyme]-L-cysteine + [acceptor protein]-L-lysine = [E2 ubiquitin-conjugating enzyme]-L-cysteine + N(6)-ubiquitinyl-[acceptor protein]-L-lysine.</text>
        <dbReference type="EC" id="2.3.2.27"/>
    </reaction>
</comment>
<feature type="region of interest" description="Disordered" evidence="11">
    <location>
        <begin position="1173"/>
        <end position="1201"/>
    </location>
</feature>
<comment type="function">
    <text evidence="10">Ubiquitin ligase protein which is a component of the N-end rule pathway. Recognizes and binds to proteins bearing specific N-terminal residues that are destabilizing according to the N-end rule, leading to their ubiquitination and subsequent degradation.</text>
</comment>
<keyword evidence="7 10" id="KW-0862">Zinc</keyword>
<evidence type="ECO:0000256" key="1">
    <source>
        <dbReference type="ARBA" id="ARBA00000900"/>
    </source>
</evidence>
<dbReference type="GO" id="GO:0005737">
    <property type="term" value="C:cytoplasm"/>
    <property type="evidence" value="ECO:0007669"/>
    <property type="project" value="TreeGrafter"/>
</dbReference>
<evidence type="ECO:0000256" key="9">
    <source>
        <dbReference type="PROSITE-ProRule" id="PRU00508"/>
    </source>
</evidence>
<comment type="pathway">
    <text evidence="2 10">Protein modification; protein ubiquitination.</text>
</comment>
<evidence type="ECO:0000256" key="3">
    <source>
        <dbReference type="ARBA" id="ARBA00022679"/>
    </source>
</evidence>
<proteinExistence type="inferred from homology"/>
<dbReference type="CDD" id="cd19673">
    <property type="entry name" value="UBR-box_UBR3"/>
    <property type="match status" value="1"/>
</dbReference>
<evidence type="ECO:0000256" key="11">
    <source>
        <dbReference type="SAM" id="MobiDB-lite"/>
    </source>
</evidence>
<keyword evidence="13" id="KW-1185">Reference proteome</keyword>
<feature type="compositionally biased region" description="Low complexity" evidence="11">
    <location>
        <begin position="1186"/>
        <end position="1200"/>
    </location>
</feature>
<dbReference type="Pfam" id="PF22960">
    <property type="entry name" value="WHD_UBR1"/>
    <property type="match status" value="1"/>
</dbReference>
<keyword evidence="5 10" id="KW-0863">Zinc-finger</keyword>
<evidence type="ECO:0000256" key="2">
    <source>
        <dbReference type="ARBA" id="ARBA00004906"/>
    </source>
</evidence>
<dbReference type="GO" id="GO:0016567">
    <property type="term" value="P:protein ubiquitination"/>
    <property type="evidence" value="ECO:0007669"/>
    <property type="project" value="UniProtKB-UniRule"/>
</dbReference>
<dbReference type="KEGG" id="dqu:106743481"/>
<dbReference type="GO" id="GO:0008270">
    <property type="term" value="F:zinc ion binding"/>
    <property type="evidence" value="ECO:0007669"/>
    <property type="project" value="UniProtKB-UniRule"/>
</dbReference>
<comment type="similarity">
    <text evidence="8 10">Belongs to the E3 ubiquitin-protein ligase UBR1-like family.</text>
</comment>
<feature type="region of interest" description="Disordered" evidence="11">
    <location>
        <begin position="1345"/>
        <end position="1368"/>
    </location>
</feature>
<evidence type="ECO:0000256" key="5">
    <source>
        <dbReference type="ARBA" id="ARBA00022771"/>
    </source>
</evidence>
<dbReference type="Pfam" id="PF18995">
    <property type="entry name" value="PRT6_C"/>
    <property type="match status" value="1"/>
</dbReference>
<dbReference type="Gene3D" id="3.30.40.10">
    <property type="entry name" value="Zinc/RING finger domain, C3HC4 (zinc finger)"/>
    <property type="match status" value="1"/>
</dbReference>
<dbReference type="PANTHER" id="PTHR21497:SF39">
    <property type="entry name" value="E3 UBIQUITIN-PROTEIN LIGASE UBR3"/>
    <property type="match status" value="1"/>
</dbReference>
<evidence type="ECO:0000313" key="14">
    <source>
        <dbReference type="RefSeq" id="XP_014472838.1"/>
    </source>
</evidence>
<evidence type="ECO:0000256" key="6">
    <source>
        <dbReference type="ARBA" id="ARBA00022786"/>
    </source>
</evidence>
<dbReference type="GO" id="GO:0061630">
    <property type="term" value="F:ubiquitin protein ligase activity"/>
    <property type="evidence" value="ECO:0007669"/>
    <property type="project" value="UniProtKB-UniRule"/>
</dbReference>
<evidence type="ECO:0000256" key="8">
    <source>
        <dbReference type="ARBA" id="ARBA00046341"/>
    </source>
</evidence>
<feature type="zinc finger region" description="UBR-type" evidence="9">
    <location>
        <begin position="88"/>
        <end position="159"/>
    </location>
</feature>
<dbReference type="RefSeq" id="XP_014472840.1">
    <property type="nucleotide sequence ID" value="XM_014617354.1"/>
</dbReference>
<dbReference type="InterPro" id="IPR055194">
    <property type="entry name" value="UBR1-like_WH"/>
</dbReference>
<evidence type="ECO:0000256" key="4">
    <source>
        <dbReference type="ARBA" id="ARBA00022723"/>
    </source>
</evidence>
<keyword evidence="6 10" id="KW-0833">Ubl conjugation pathway</keyword>
<dbReference type="InterPro" id="IPR044046">
    <property type="entry name" value="E3_ligase_UBR-like_C"/>
</dbReference>
<dbReference type="GeneID" id="106743481"/>
<reference evidence="14 15" key="1">
    <citation type="submission" date="2025-04" db="UniProtKB">
        <authorList>
            <consortium name="RefSeq"/>
        </authorList>
    </citation>
    <scope>IDENTIFICATION</scope>
</reference>
<dbReference type="InterPro" id="IPR003126">
    <property type="entry name" value="Znf_UBR"/>
</dbReference>
<dbReference type="GO" id="GO:0000151">
    <property type="term" value="C:ubiquitin ligase complex"/>
    <property type="evidence" value="ECO:0007669"/>
    <property type="project" value="TreeGrafter"/>
</dbReference>
<dbReference type="EC" id="2.3.2.27" evidence="10"/>
<dbReference type="Pfam" id="PF02207">
    <property type="entry name" value="zf-UBR"/>
    <property type="match status" value="1"/>
</dbReference>
<evidence type="ECO:0000256" key="10">
    <source>
        <dbReference type="RuleBase" id="RU366018"/>
    </source>
</evidence>
<dbReference type="SUPFAM" id="SSF57850">
    <property type="entry name" value="RING/U-box"/>
    <property type="match status" value="1"/>
</dbReference>
<dbReference type="PANTHER" id="PTHR21497">
    <property type="entry name" value="UBIQUITIN LIGASE E3 ALPHA-RELATED"/>
    <property type="match status" value="1"/>
</dbReference>
<dbReference type="OrthoDB" id="15304at2759"/>
<organism evidence="13 14">
    <name type="scientific">Dinoponera quadriceps</name>
    <name type="common">South American ant</name>
    <dbReference type="NCBI Taxonomy" id="609295"/>
    <lineage>
        <taxon>Eukaryota</taxon>
        <taxon>Metazoa</taxon>
        <taxon>Ecdysozoa</taxon>
        <taxon>Arthropoda</taxon>
        <taxon>Hexapoda</taxon>
        <taxon>Insecta</taxon>
        <taxon>Pterygota</taxon>
        <taxon>Neoptera</taxon>
        <taxon>Endopterygota</taxon>
        <taxon>Hymenoptera</taxon>
        <taxon>Apocrita</taxon>
        <taxon>Aculeata</taxon>
        <taxon>Formicoidea</taxon>
        <taxon>Formicidae</taxon>
        <taxon>Ponerinae</taxon>
        <taxon>Ponerini</taxon>
        <taxon>Dinoponera</taxon>
    </lineage>
</organism>
<dbReference type="InterPro" id="IPR013083">
    <property type="entry name" value="Znf_RING/FYVE/PHD"/>
</dbReference>
<dbReference type="Proteomes" id="UP000515204">
    <property type="component" value="Unplaced"/>
</dbReference>
<evidence type="ECO:0000256" key="7">
    <source>
        <dbReference type="ARBA" id="ARBA00022833"/>
    </source>
</evidence>
<protein>
    <recommendedName>
        <fullName evidence="10">E3 ubiquitin-protein ligase</fullName>
        <ecNumber evidence="10">2.3.2.27</ecNumber>
    </recommendedName>
</protein>
<dbReference type="CTD" id="130507"/>
<dbReference type="RefSeq" id="XP_014472838.1">
    <property type="nucleotide sequence ID" value="XM_014617352.1"/>
</dbReference>
<dbReference type="GO" id="GO:0071596">
    <property type="term" value="P:ubiquitin-dependent protein catabolic process via the N-end rule pathway"/>
    <property type="evidence" value="ECO:0007669"/>
    <property type="project" value="UniProtKB-UniRule"/>
</dbReference>
<dbReference type="PROSITE" id="PS51157">
    <property type="entry name" value="ZF_UBR"/>
    <property type="match status" value="1"/>
</dbReference>
<feature type="domain" description="UBR-type" evidence="12">
    <location>
        <begin position="88"/>
        <end position="159"/>
    </location>
</feature>
<keyword evidence="3 10" id="KW-0808">Transferase</keyword>
<keyword evidence="4 10" id="KW-0479">Metal-binding</keyword>
<feature type="region of interest" description="Disordered" evidence="11">
    <location>
        <begin position="1241"/>
        <end position="1265"/>
    </location>
</feature>
<evidence type="ECO:0000259" key="12">
    <source>
        <dbReference type="PROSITE" id="PS51157"/>
    </source>
</evidence>
<dbReference type="SMART" id="SM00396">
    <property type="entry name" value="ZnF_UBR1"/>
    <property type="match status" value="1"/>
</dbReference>
<name>A0A6P3X3J0_DINQU</name>
<evidence type="ECO:0000313" key="16">
    <source>
        <dbReference type="RefSeq" id="XP_014472840.1"/>
    </source>
</evidence>
<dbReference type="Gene3D" id="2.10.110.30">
    <property type="match status" value="1"/>
</dbReference>